<protein>
    <recommendedName>
        <fullName evidence="5">Integral membrane protein</fullName>
    </recommendedName>
</protein>
<feature type="region of interest" description="Disordered" evidence="1">
    <location>
        <begin position="47"/>
        <end position="71"/>
    </location>
</feature>
<sequence length="159" mass="15942">MIPVSSSTLSHRAFGASVAGVLLRLLALVAVVVGLVVMTPAAQGWGESTGSDHTHAAGDLHAHGTGHGVGDRRPAVDVPSSVVADALGAAALPDLALLPATAASAIALLLAAVGMVVARALWRDATLGVLPALVLRRMVRPPARLPSPPSPAALSVFRI</sequence>
<feature type="transmembrane region" description="Helical" evidence="2">
    <location>
        <begin position="102"/>
        <end position="122"/>
    </location>
</feature>
<keyword evidence="2" id="KW-0472">Membrane</keyword>
<evidence type="ECO:0000256" key="1">
    <source>
        <dbReference type="SAM" id="MobiDB-lite"/>
    </source>
</evidence>
<accession>A0ABX9N9I1</accession>
<reference evidence="3 4" key="1">
    <citation type="submission" date="2018-08" db="EMBL/GenBank/DDBJ databases">
        <title>Genome Sequence of Clavibacter michiganensis Subspecies type strains, and the Atypical Peach-Colored Strains Isolated from Tomato.</title>
        <authorList>
            <person name="Osdaghi E."/>
            <person name="Portier P."/>
            <person name="Briand M."/>
            <person name="Jacques M.-A."/>
        </authorList>
    </citation>
    <scope>NUCLEOTIDE SEQUENCE [LARGE SCALE GENOMIC DNA]</scope>
    <source>
        <strain evidence="3 4">CFBP 8216</strain>
    </source>
</reference>
<proteinExistence type="predicted"/>
<organism evidence="3 4">
    <name type="scientific">Clavibacter californiensis</name>
    <dbReference type="NCBI Taxonomy" id="1401995"/>
    <lineage>
        <taxon>Bacteria</taxon>
        <taxon>Bacillati</taxon>
        <taxon>Actinomycetota</taxon>
        <taxon>Actinomycetes</taxon>
        <taxon>Micrococcales</taxon>
        <taxon>Microbacteriaceae</taxon>
        <taxon>Clavibacter</taxon>
    </lineage>
</organism>
<evidence type="ECO:0008006" key="5">
    <source>
        <dbReference type="Google" id="ProtNLM"/>
    </source>
</evidence>
<dbReference type="EMBL" id="QWEE01000002">
    <property type="protein sequence ID" value="RII94772.1"/>
    <property type="molecule type" value="Genomic_DNA"/>
</dbReference>
<name>A0ABX9N9I1_9MICO</name>
<feature type="transmembrane region" description="Helical" evidence="2">
    <location>
        <begin position="21"/>
        <end position="42"/>
    </location>
</feature>
<keyword evidence="2" id="KW-0812">Transmembrane</keyword>
<comment type="caution">
    <text evidence="3">The sequence shown here is derived from an EMBL/GenBank/DDBJ whole genome shotgun (WGS) entry which is preliminary data.</text>
</comment>
<evidence type="ECO:0000313" key="4">
    <source>
        <dbReference type="Proteomes" id="UP000265355"/>
    </source>
</evidence>
<dbReference type="Proteomes" id="UP000265355">
    <property type="component" value="Unassembled WGS sequence"/>
</dbReference>
<gene>
    <name evidence="3" type="ORF">DZF98_00435</name>
</gene>
<keyword evidence="2" id="KW-1133">Transmembrane helix</keyword>
<feature type="compositionally biased region" description="Basic and acidic residues" evidence="1">
    <location>
        <begin position="50"/>
        <end position="62"/>
    </location>
</feature>
<dbReference type="RefSeq" id="WP_119372133.1">
    <property type="nucleotide sequence ID" value="NZ_CP040792.1"/>
</dbReference>
<evidence type="ECO:0000313" key="3">
    <source>
        <dbReference type="EMBL" id="RII94772.1"/>
    </source>
</evidence>
<keyword evidence="4" id="KW-1185">Reference proteome</keyword>
<evidence type="ECO:0000256" key="2">
    <source>
        <dbReference type="SAM" id="Phobius"/>
    </source>
</evidence>